<accession>A0ABT3CXP6</accession>
<evidence type="ECO:0000313" key="1">
    <source>
        <dbReference type="EMBL" id="MCV9388309.1"/>
    </source>
</evidence>
<reference evidence="1 2" key="1">
    <citation type="submission" date="2022-10" db="EMBL/GenBank/DDBJ databases">
        <title>Comparative genomics and taxonomic characterization of three novel marine species of genus Reichenbachiella exhibiting antioxidant and polysaccharide degradation activities.</title>
        <authorList>
            <person name="Muhammad N."/>
            <person name="Lee Y.-J."/>
            <person name="Ko J."/>
            <person name="Kim S.-G."/>
        </authorList>
    </citation>
    <scope>NUCLEOTIDE SEQUENCE [LARGE SCALE GENOMIC DNA]</scope>
    <source>
        <strain evidence="1 2">ABR2-5</strain>
    </source>
</reference>
<name>A0ABT3CXP6_9BACT</name>
<sequence length="191" mass="21609">MKKPSELLLLLIIIFCIGCSTQEPSLSQEDRDKLESLVKQYSNSSGLTTNREFILTIDDKIVNQLVAGRTLAELDINDVLEFSVLSNDSTIQNGSKTIKYDLITIITKASEQTSKSGDSAYQYILEEKSDWLQLNPNPIIVINGRPFRHEHEYRTFLEALKKSDIKAINVLKEPSSLAIYNYKSTLLVSTY</sequence>
<dbReference type="RefSeq" id="WP_264139165.1">
    <property type="nucleotide sequence ID" value="NZ_JAOYOD010000001.1"/>
</dbReference>
<organism evidence="1 2">
    <name type="scientific">Reichenbachiella ulvae</name>
    <dbReference type="NCBI Taxonomy" id="2980104"/>
    <lineage>
        <taxon>Bacteria</taxon>
        <taxon>Pseudomonadati</taxon>
        <taxon>Bacteroidota</taxon>
        <taxon>Cytophagia</taxon>
        <taxon>Cytophagales</taxon>
        <taxon>Reichenbachiellaceae</taxon>
        <taxon>Reichenbachiella</taxon>
    </lineage>
</organism>
<evidence type="ECO:0000313" key="2">
    <source>
        <dbReference type="Proteomes" id="UP001300692"/>
    </source>
</evidence>
<protein>
    <submittedName>
        <fullName evidence="1">Uncharacterized protein</fullName>
    </submittedName>
</protein>
<gene>
    <name evidence="1" type="ORF">N7U62_16620</name>
</gene>
<proteinExistence type="predicted"/>
<dbReference type="EMBL" id="JAOYOD010000001">
    <property type="protein sequence ID" value="MCV9388309.1"/>
    <property type="molecule type" value="Genomic_DNA"/>
</dbReference>
<comment type="caution">
    <text evidence="1">The sequence shown here is derived from an EMBL/GenBank/DDBJ whole genome shotgun (WGS) entry which is preliminary data.</text>
</comment>
<dbReference type="Proteomes" id="UP001300692">
    <property type="component" value="Unassembled WGS sequence"/>
</dbReference>
<keyword evidence="2" id="KW-1185">Reference proteome</keyword>